<dbReference type="RefSeq" id="WP_099876216.1">
    <property type="nucleotide sequence ID" value="NZ_CP024608.1"/>
</dbReference>
<sequence>MQVFVSTDSTPLSFGAESEANPDIENERSYFNRIFFVLTFGGVHQHQRLHFVDEDGESAFLRAGDIAMLTVPLWVLDPDDRSYDDEPDEDDAALQVRPP</sequence>
<dbReference type="KEGG" id="mass:CR152_16680"/>
<evidence type="ECO:0000256" key="1">
    <source>
        <dbReference type="SAM" id="MobiDB-lite"/>
    </source>
</evidence>
<dbReference type="EMBL" id="CP024608">
    <property type="protein sequence ID" value="ATQ75987.1"/>
    <property type="molecule type" value="Genomic_DNA"/>
</dbReference>
<feature type="compositionally biased region" description="Acidic residues" evidence="1">
    <location>
        <begin position="82"/>
        <end position="92"/>
    </location>
</feature>
<protein>
    <submittedName>
        <fullName evidence="2">Uncharacterized protein</fullName>
    </submittedName>
</protein>
<gene>
    <name evidence="2" type="ORF">CR152_16680</name>
</gene>
<reference evidence="2" key="1">
    <citation type="submission" date="2017-10" db="EMBL/GenBank/DDBJ databases">
        <title>Massilia psychrophilum sp. nov., a novel purple-pigmented bacterium isolated from Tianshan glacier, Xinjiang Municipality, China.</title>
        <authorList>
            <person name="Wang H."/>
        </authorList>
    </citation>
    <scope>NUCLEOTIDE SEQUENCE [LARGE SCALE GENOMIC DNA]</scope>
    <source>
        <strain evidence="2">B2</strain>
    </source>
</reference>
<proteinExistence type="predicted"/>
<keyword evidence="3" id="KW-1185">Reference proteome</keyword>
<organism evidence="2 3">
    <name type="scientific">Massilia violaceinigra</name>
    <dbReference type="NCBI Taxonomy" id="2045208"/>
    <lineage>
        <taxon>Bacteria</taxon>
        <taxon>Pseudomonadati</taxon>
        <taxon>Pseudomonadota</taxon>
        <taxon>Betaproteobacteria</taxon>
        <taxon>Burkholderiales</taxon>
        <taxon>Oxalobacteraceae</taxon>
        <taxon>Telluria group</taxon>
        <taxon>Massilia</taxon>
    </lineage>
</organism>
<name>A0A2D2DLX8_9BURK</name>
<evidence type="ECO:0000313" key="3">
    <source>
        <dbReference type="Proteomes" id="UP000229897"/>
    </source>
</evidence>
<evidence type="ECO:0000313" key="2">
    <source>
        <dbReference type="EMBL" id="ATQ75987.1"/>
    </source>
</evidence>
<feature type="region of interest" description="Disordered" evidence="1">
    <location>
        <begin position="1"/>
        <end position="20"/>
    </location>
</feature>
<feature type="region of interest" description="Disordered" evidence="1">
    <location>
        <begin position="80"/>
        <end position="99"/>
    </location>
</feature>
<dbReference type="Proteomes" id="UP000229897">
    <property type="component" value="Chromosome"/>
</dbReference>
<feature type="compositionally biased region" description="Polar residues" evidence="1">
    <location>
        <begin position="1"/>
        <end position="12"/>
    </location>
</feature>
<accession>A0A2D2DLX8</accession>
<dbReference type="OrthoDB" id="683731at28216"/>
<dbReference type="AlphaFoldDB" id="A0A2D2DLX8"/>